<feature type="domain" description="Laminin G" evidence="4">
    <location>
        <begin position="1"/>
        <end position="132"/>
    </location>
</feature>
<feature type="transmembrane region" description="Helical" evidence="3">
    <location>
        <begin position="383"/>
        <end position="405"/>
    </location>
</feature>
<evidence type="ECO:0008006" key="8">
    <source>
        <dbReference type="Google" id="ProtNLM"/>
    </source>
</evidence>
<dbReference type="GO" id="GO:0016020">
    <property type="term" value="C:membrane"/>
    <property type="evidence" value="ECO:0007669"/>
    <property type="project" value="UniProtKB-SubCell"/>
</dbReference>
<dbReference type="PANTHER" id="PTHR15036">
    <property type="entry name" value="PIKACHURIN-LIKE PROTEIN"/>
    <property type="match status" value="1"/>
</dbReference>
<dbReference type="InterPro" id="IPR000152">
    <property type="entry name" value="EGF-type_Asp/Asn_hydroxyl_site"/>
</dbReference>
<keyword evidence="1" id="KW-1015">Disulfide bond</keyword>
<gene>
    <name evidence="6" type="ORF">CAEBREN_32240</name>
</gene>
<dbReference type="Gene3D" id="2.60.120.200">
    <property type="match status" value="1"/>
</dbReference>
<dbReference type="PROSITE" id="PS50026">
    <property type="entry name" value="EGF_3"/>
    <property type="match status" value="1"/>
</dbReference>
<keyword evidence="7" id="KW-1185">Reference proteome</keyword>
<dbReference type="eggNOG" id="KOG3516">
    <property type="taxonomic scope" value="Eukaryota"/>
</dbReference>
<dbReference type="Proteomes" id="UP000008068">
    <property type="component" value="Unassembled WGS sequence"/>
</dbReference>
<evidence type="ECO:0000313" key="6">
    <source>
        <dbReference type="EMBL" id="EGT32287.1"/>
    </source>
</evidence>
<reference evidence="7" key="1">
    <citation type="submission" date="2011-07" db="EMBL/GenBank/DDBJ databases">
        <authorList>
            <consortium name="Caenorhabditis brenneri Sequencing and Analysis Consortium"/>
            <person name="Wilson R.K."/>
        </authorList>
    </citation>
    <scope>NUCLEOTIDE SEQUENCE [LARGE SCALE GENOMIC DNA]</scope>
    <source>
        <strain evidence="7">PB2801</strain>
    </source>
</reference>
<dbReference type="InParanoid" id="G0PKJ7"/>
<evidence type="ECO:0000259" key="4">
    <source>
        <dbReference type="PROSITE" id="PS50025"/>
    </source>
</evidence>
<dbReference type="OrthoDB" id="26719at2759"/>
<dbReference type="AlphaFoldDB" id="G0PKJ7"/>
<evidence type="ECO:0000256" key="2">
    <source>
        <dbReference type="PROSITE-ProRule" id="PRU00076"/>
    </source>
</evidence>
<feature type="domain" description="EGF-like" evidence="5">
    <location>
        <begin position="128"/>
        <end position="165"/>
    </location>
</feature>
<dbReference type="Gene3D" id="2.10.25.10">
    <property type="entry name" value="Laminin"/>
    <property type="match status" value="1"/>
</dbReference>
<dbReference type="HOGENOM" id="CLU_608634_0_0_1"/>
<dbReference type="SUPFAM" id="SSF49899">
    <property type="entry name" value="Concanavalin A-like lectins/glucanases"/>
    <property type="match status" value="2"/>
</dbReference>
<proteinExistence type="predicted"/>
<protein>
    <recommendedName>
        <fullName evidence="8">EGF-like domain-containing protein</fullName>
    </recommendedName>
</protein>
<dbReference type="InterPro" id="IPR001791">
    <property type="entry name" value="Laminin_G"/>
</dbReference>
<accession>G0PKJ7</accession>
<comment type="caution">
    <text evidence="2">Lacks conserved residue(s) required for the propagation of feature annotation.</text>
</comment>
<keyword evidence="2" id="KW-0245">EGF-like domain</keyword>
<dbReference type="PANTHER" id="PTHR15036:SF49">
    <property type="entry name" value="AXOTACTIN"/>
    <property type="match status" value="1"/>
</dbReference>
<dbReference type="EMBL" id="GL380880">
    <property type="protein sequence ID" value="EGT32287.1"/>
    <property type="molecule type" value="Genomic_DNA"/>
</dbReference>
<evidence type="ECO:0000256" key="1">
    <source>
        <dbReference type="ARBA" id="ARBA00023157"/>
    </source>
</evidence>
<organism evidence="7">
    <name type="scientific">Caenorhabditis brenneri</name>
    <name type="common">Nematode worm</name>
    <dbReference type="NCBI Taxonomy" id="135651"/>
    <lineage>
        <taxon>Eukaryota</taxon>
        <taxon>Metazoa</taxon>
        <taxon>Ecdysozoa</taxon>
        <taxon>Nematoda</taxon>
        <taxon>Chromadorea</taxon>
        <taxon>Rhabditida</taxon>
        <taxon>Rhabditina</taxon>
        <taxon>Rhabditomorpha</taxon>
        <taxon>Rhabditoidea</taxon>
        <taxon>Rhabditidae</taxon>
        <taxon>Peloderinae</taxon>
        <taxon>Caenorhabditis</taxon>
    </lineage>
</organism>
<dbReference type="InterPro" id="IPR013320">
    <property type="entry name" value="ConA-like_dom_sf"/>
</dbReference>
<keyword evidence="3" id="KW-0812">Transmembrane</keyword>
<sequence>MSILSWHSTDDLHWFHLYVNDGKVVGEVVNGGESQQIVSEHRYDDGKFHSIYWEADSTGMFLKVDGQRKSLKTSFVLPTVYTWIVGSRTEKGSTGFAGVIRNVYLCGVELALGQYARKETERGIALGDDGYCRPDLCQNGGQCIDKYDGYNCDCSMTPFGGNDCTKEYGMMVPAGSSIQIPWQNPAHQAMCHRIAIQTASRNTTILRSKALFADSTFNMTVDDNGNLQMMAYDGFFFNFKRHSKHHNLSDDVMHDISFCASKHHFNVSVDGMQVITIEGNWTFFEKYVLKLTSLIKNCFLDFEGCVSRIQTGSAFPLKSPKTARLNYSGKIRFGTCPIEAVSRQQMYDFNPQSEVTPTTVKTSTEDIKIFSVSQNKKDLMSKAIIGGGILALSLFILCMSSLICYMRSRPEGVYKTNETGKGSSGIDSEILKFQVKTVLQVEVKSLLFIM</sequence>
<dbReference type="CDD" id="cd00110">
    <property type="entry name" value="LamG"/>
    <property type="match status" value="1"/>
</dbReference>
<name>G0PKJ7_CAEBE</name>
<evidence type="ECO:0000259" key="5">
    <source>
        <dbReference type="PROSITE" id="PS50026"/>
    </source>
</evidence>
<evidence type="ECO:0000256" key="3">
    <source>
        <dbReference type="SAM" id="Phobius"/>
    </source>
</evidence>
<keyword evidence="3" id="KW-0472">Membrane</keyword>
<evidence type="ECO:0000313" key="7">
    <source>
        <dbReference type="Proteomes" id="UP000008068"/>
    </source>
</evidence>
<dbReference type="CDD" id="cd00054">
    <property type="entry name" value="EGF_CA"/>
    <property type="match status" value="1"/>
</dbReference>
<dbReference type="PROSITE" id="PS00010">
    <property type="entry name" value="ASX_HYDROXYL"/>
    <property type="match status" value="1"/>
</dbReference>
<dbReference type="InterPro" id="IPR000742">
    <property type="entry name" value="EGF"/>
</dbReference>
<dbReference type="Pfam" id="PF02210">
    <property type="entry name" value="Laminin_G_2"/>
    <property type="match status" value="1"/>
</dbReference>
<dbReference type="STRING" id="135651.G0PKJ7"/>
<dbReference type="InterPro" id="IPR050372">
    <property type="entry name" value="Neurexin-related_CASP"/>
</dbReference>
<dbReference type="PROSITE" id="PS50025">
    <property type="entry name" value="LAM_G_DOMAIN"/>
    <property type="match status" value="1"/>
</dbReference>
<keyword evidence="3" id="KW-1133">Transmembrane helix</keyword>